<evidence type="ECO:0000256" key="5">
    <source>
        <dbReference type="ARBA" id="ARBA00022694"/>
    </source>
</evidence>
<dbReference type="EMBL" id="UZAE01013465">
    <property type="protein sequence ID" value="VDO09976.1"/>
    <property type="molecule type" value="Genomic_DNA"/>
</dbReference>
<keyword evidence="11" id="KW-0175">Coiled coil</keyword>
<evidence type="ECO:0000256" key="2">
    <source>
        <dbReference type="ARBA" id="ARBA00012513"/>
    </source>
</evidence>
<dbReference type="OrthoDB" id="3399at2759"/>
<evidence type="ECO:0000256" key="3">
    <source>
        <dbReference type="ARBA" id="ARBA00022527"/>
    </source>
</evidence>
<dbReference type="InterPro" id="IPR011009">
    <property type="entry name" value="Kinase-like_dom_sf"/>
</dbReference>
<dbReference type="FunFam" id="3.30.200.20:FF:000201">
    <property type="entry name" value="TP53-regulating kinase isoform X1"/>
    <property type="match status" value="1"/>
</dbReference>
<keyword evidence="4" id="KW-0808">Transferase</keyword>
<dbReference type="PANTHER" id="PTHR12209:SF0">
    <property type="entry name" value="EKC_KEOPS COMPLEX SUBUNIT TP53RK"/>
    <property type="match status" value="1"/>
</dbReference>
<keyword evidence="7" id="KW-0418">Kinase</keyword>
<keyword evidence="5" id="KW-0819">tRNA processing</keyword>
<organism evidence="15">
    <name type="scientific">Rodentolepis nana</name>
    <name type="common">Dwarf tapeworm</name>
    <name type="synonym">Hymenolepis nana</name>
    <dbReference type="NCBI Taxonomy" id="102285"/>
    <lineage>
        <taxon>Eukaryota</taxon>
        <taxon>Metazoa</taxon>
        <taxon>Spiralia</taxon>
        <taxon>Lophotrochozoa</taxon>
        <taxon>Platyhelminthes</taxon>
        <taxon>Cestoda</taxon>
        <taxon>Eucestoda</taxon>
        <taxon>Cyclophyllidea</taxon>
        <taxon>Hymenolepididae</taxon>
        <taxon>Rodentolepis</taxon>
    </lineage>
</organism>
<evidence type="ECO:0000256" key="10">
    <source>
        <dbReference type="ARBA" id="ARBA00048679"/>
    </source>
</evidence>
<comment type="catalytic activity">
    <reaction evidence="9">
        <text>L-threonyl-[protein] + ATP = O-phospho-L-threonyl-[protein] + ADP + H(+)</text>
        <dbReference type="Rhea" id="RHEA:46608"/>
        <dbReference type="Rhea" id="RHEA-COMP:11060"/>
        <dbReference type="Rhea" id="RHEA-COMP:11605"/>
        <dbReference type="ChEBI" id="CHEBI:15378"/>
        <dbReference type="ChEBI" id="CHEBI:30013"/>
        <dbReference type="ChEBI" id="CHEBI:30616"/>
        <dbReference type="ChEBI" id="CHEBI:61977"/>
        <dbReference type="ChEBI" id="CHEBI:456216"/>
        <dbReference type="EC" id="2.7.11.1"/>
    </reaction>
</comment>
<keyword evidence="14" id="KW-1185">Reference proteome</keyword>
<evidence type="ECO:0000256" key="1">
    <source>
        <dbReference type="ARBA" id="ARBA00010630"/>
    </source>
</evidence>
<dbReference type="STRING" id="102285.A0A158QJ85"/>
<dbReference type="GO" id="GO:0004674">
    <property type="term" value="F:protein serine/threonine kinase activity"/>
    <property type="evidence" value="ECO:0007669"/>
    <property type="project" value="UniProtKB-KW"/>
</dbReference>
<protein>
    <recommendedName>
        <fullName evidence="2">non-specific serine/threonine protein kinase</fullName>
        <ecNumber evidence="2">2.7.11.1</ecNumber>
    </recommendedName>
</protein>
<evidence type="ECO:0000313" key="13">
    <source>
        <dbReference type="EMBL" id="VDO09976.1"/>
    </source>
</evidence>
<comment type="similarity">
    <text evidence="1">Belongs to the protein kinase superfamily. BUD32 family.</text>
</comment>
<keyword evidence="8" id="KW-0067">ATP-binding</keyword>
<dbReference type="Gene3D" id="3.30.200.20">
    <property type="entry name" value="Phosphorylase Kinase, domain 1"/>
    <property type="match status" value="1"/>
</dbReference>
<dbReference type="AlphaFoldDB" id="A0A158QJ85"/>
<dbReference type="PROSITE" id="PS00109">
    <property type="entry name" value="PROTEIN_KINASE_TYR"/>
    <property type="match status" value="1"/>
</dbReference>
<accession>A0A158QJ85</accession>
<evidence type="ECO:0000256" key="7">
    <source>
        <dbReference type="ARBA" id="ARBA00022777"/>
    </source>
</evidence>
<gene>
    <name evidence="13" type="ORF">HNAJ_LOCUS11261</name>
</gene>
<dbReference type="WBParaSite" id="HNAJ_0001127101-mRNA-1">
    <property type="protein sequence ID" value="HNAJ_0001127101-mRNA-1"/>
    <property type="gene ID" value="HNAJ_0001127101"/>
</dbReference>
<dbReference type="InterPro" id="IPR008266">
    <property type="entry name" value="Tyr_kinase_AS"/>
</dbReference>
<evidence type="ECO:0000256" key="6">
    <source>
        <dbReference type="ARBA" id="ARBA00022741"/>
    </source>
</evidence>
<evidence type="ECO:0000313" key="15">
    <source>
        <dbReference type="WBParaSite" id="HNAJ_0001127101-mRNA-1"/>
    </source>
</evidence>
<dbReference type="EC" id="2.7.11.1" evidence="2"/>
<sequence>MEVSIIDQDKEEHLRNLNKNLNAKVSRLLEEANDLVNKNSLSIAKSADNSGADAGNSDVEEKSKSEDQLSEAISKLGTNAKTRYLTAKLRVLEKDNTSLLNDLRDANTDIDKLSNQVQDLNQEKSKLQRQTDQNLINLEKLRSEYDSLKKFSDNLAIEKTALQKQLDIERREQERIKSESHSLDNKLHRTLDDMQKLRRDLEKSRSDLEDARRQLNMVDNDNRRLERQKAQLVAAFKKQMKLIDILRRQKMLIEASRALKMTEDEFLKTLDLQIEDEGEESWKISDHSRNYFETSSSNKLVKWNVSALLSIDIKKASGDTIDYLASLPAPAQPPGELIRQGAEARIYSVPNGYLSTFPDLACIVKERFVKTYRHPALDSSLSLRRMRAEARQLVKCRQLGIPVPALLLVNMSHRQLWLENVCTPYGMSLGQWIHDILDLECPSNYLSLMAKNLGKLLAKMHANCIIHGDLTTANILVQMDKLEDKLENYRLFLIDFGLSSVNQRAAQSVHDEEIAVDLYVLERALISALATRKTQDEFEFTPESFFEAVLESYKDAYPEEALIRPMETPGLTAYAQKIANNGRKRPRCDSNTWIPSLEDGKKEVDSILRTLEDVQARGRKRIMIG</sequence>
<name>A0A158QJ85_RODNA</name>
<dbReference type="GO" id="GO:0005634">
    <property type="term" value="C:nucleus"/>
    <property type="evidence" value="ECO:0007669"/>
    <property type="project" value="TreeGrafter"/>
</dbReference>
<dbReference type="GO" id="GO:0000408">
    <property type="term" value="C:EKC/KEOPS complex"/>
    <property type="evidence" value="ECO:0007669"/>
    <property type="project" value="UniProtKB-ARBA"/>
</dbReference>
<evidence type="ECO:0000256" key="12">
    <source>
        <dbReference type="SAM" id="MobiDB-lite"/>
    </source>
</evidence>
<evidence type="ECO:0000256" key="11">
    <source>
        <dbReference type="SAM" id="Coils"/>
    </source>
</evidence>
<reference evidence="13 14" key="2">
    <citation type="submission" date="2018-11" db="EMBL/GenBank/DDBJ databases">
        <authorList>
            <consortium name="Pathogen Informatics"/>
        </authorList>
    </citation>
    <scope>NUCLEOTIDE SEQUENCE [LARGE SCALE GENOMIC DNA]</scope>
</reference>
<evidence type="ECO:0000313" key="14">
    <source>
        <dbReference type="Proteomes" id="UP000278807"/>
    </source>
</evidence>
<dbReference type="Proteomes" id="UP000278807">
    <property type="component" value="Unassembled WGS sequence"/>
</dbReference>
<dbReference type="Gene3D" id="1.10.510.10">
    <property type="entry name" value="Transferase(Phosphotransferase) domain 1"/>
    <property type="match status" value="1"/>
</dbReference>
<evidence type="ECO:0000256" key="8">
    <source>
        <dbReference type="ARBA" id="ARBA00022840"/>
    </source>
</evidence>
<evidence type="ECO:0000256" key="4">
    <source>
        <dbReference type="ARBA" id="ARBA00022679"/>
    </source>
</evidence>
<dbReference type="GO" id="GO:0008033">
    <property type="term" value="P:tRNA processing"/>
    <property type="evidence" value="ECO:0007669"/>
    <property type="project" value="UniProtKB-KW"/>
</dbReference>
<dbReference type="SUPFAM" id="SSF56112">
    <property type="entry name" value="Protein kinase-like (PK-like)"/>
    <property type="match status" value="1"/>
</dbReference>
<dbReference type="GO" id="GO:0005524">
    <property type="term" value="F:ATP binding"/>
    <property type="evidence" value="ECO:0007669"/>
    <property type="project" value="UniProtKB-KW"/>
</dbReference>
<feature type="coiled-coil region" evidence="11">
    <location>
        <begin position="89"/>
        <end position="235"/>
    </location>
</feature>
<dbReference type="GO" id="GO:0070525">
    <property type="term" value="P:tRNA threonylcarbamoyladenosine metabolic process"/>
    <property type="evidence" value="ECO:0007669"/>
    <property type="project" value="TreeGrafter"/>
</dbReference>
<feature type="coiled-coil region" evidence="11">
    <location>
        <begin position="11"/>
        <end position="38"/>
    </location>
</feature>
<evidence type="ECO:0000256" key="9">
    <source>
        <dbReference type="ARBA" id="ARBA00047899"/>
    </source>
</evidence>
<feature type="region of interest" description="Disordered" evidence="12">
    <location>
        <begin position="46"/>
        <end position="67"/>
    </location>
</feature>
<keyword evidence="6" id="KW-0547">Nucleotide-binding</keyword>
<proteinExistence type="inferred from homology"/>
<dbReference type="PANTHER" id="PTHR12209">
    <property type="entry name" value="NON-SPECIFIC SERINE/THREONINE PROTEIN KINASE"/>
    <property type="match status" value="1"/>
</dbReference>
<keyword evidence="3" id="KW-0723">Serine/threonine-protein kinase</keyword>
<dbReference type="Pfam" id="PF06293">
    <property type="entry name" value="Kdo"/>
    <property type="match status" value="1"/>
</dbReference>
<reference evidence="15" key="1">
    <citation type="submission" date="2016-04" db="UniProtKB">
        <authorList>
            <consortium name="WormBaseParasite"/>
        </authorList>
    </citation>
    <scope>IDENTIFICATION</scope>
</reference>
<comment type="catalytic activity">
    <reaction evidence="10">
        <text>L-seryl-[protein] + ATP = O-phospho-L-seryl-[protein] + ADP + H(+)</text>
        <dbReference type="Rhea" id="RHEA:17989"/>
        <dbReference type="Rhea" id="RHEA-COMP:9863"/>
        <dbReference type="Rhea" id="RHEA-COMP:11604"/>
        <dbReference type="ChEBI" id="CHEBI:15378"/>
        <dbReference type="ChEBI" id="CHEBI:29999"/>
        <dbReference type="ChEBI" id="CHEBI:30616"/>
        <dbReference type="ChEBI" id="CHEBI:83421"/>
        <dbReference type="ChEBI" id="CHEBI:456216"/>
        <dbReference type="EC" id="2.7.11.1"/>
    </reaction>
</comment>
<dbReference type="GO" id="GO:0005829">
    <property type="term" value="C:cytosol"/>
    <property type="evidence" value="ECO:0007669"/>
    <property type="project" value="TreeGrafter"/>
</dbReference>